<dbReference type="SUPFAM" id="SSF52540">
    <property type="entry name" value="P-loop containing nucleoside triphosphate hydrolases"/>
    <property type="match status" value="1"/>
</dbReference>
<gene>
    <name evidence="1" type="ORF">MNBD_CHLOROFLEXI01-175</name>
</gene>
<reference evidence="1" key="1">
    <citation type="submission" date="2018-06" db="EMBL/GenBank/DDBJ databases">
        <authorList>
            <person name="Zhirakovskaya E."/>
        </authorList>
    </citation>
    <scope>NUCLEOTIDE SEQUENCE</scope>
</reference>
<sequence>MDEKRATNLEEVWLFFDPYTPLEANSKYYIERLGNALQKLQRWLLRDQPAPKYFYSGHRGAGKSTELNRLVVDDKIRDKYIVIHYRISDCADPMNLSHVDIIFSLGTQIFFQYTDSDTGYGKKLPKTLLAELEGWRGRIEDRVKTVDKKVGASAEANLNAFFLKALAWSKAEESSRVQIRQILEPRLSELISTINLMVSAIAAQEKKQVLVIIDDLDKPPLDKAKEVFYGYHTILMQPVCGVIYTVPSAIFFAPEYAALREQSFFLPNVKLHRPGKPNEKLDTGYATMREFFSRRASRRLIDDAALETAATASGGVFREYARLIRTAADLAIEANREQISLIDVNRAEAELRNEFTHFLTPADYQTLREIEQNPHFKDPERLSPLLHNLAALEYHNDQSWYGVHPALLPLIRELNGNRND</sequence>
<proteinExistence type="predicted"/>
<protein>
    <submittedName>
        <fullName evidence="1">Type II secretory pathway, ATPase PulE/Tfp pilus assembly pathway, ATPase PilB</fullName>
    </submittedName>
</protein>
<name>A0A3B0V3B4_9ZZZZ</name>
<accession>A0A3B0V3B4</accession>
<organism evidence="1">
    <name type="scientific">hydrothermal vent metagenome</name>
    <dbReference type="NCBI Taxonomy" id="652676"/>
    <lineage>
        <taxon>unclassified sequences</taxon>
        <taxon>metagenomes</taxon>
        <taxon>ecological metagenomes</taxon>
    </lineage>
</organism>
<dbReference type="EMBL" id="UOEU01000206">
    <property type="protein sequence ID" value="VAW31359.1"/>
    <property type="molecule type" value="Genomic_DNA"/>
</dbReference>
<evidence type="ECO:0000313" key="1">
    <source>
        <dbReference type="EMBL" id="VAW31359.1"/>
    </source>
</evidence>
<dbReference type="InterPro" id="IPR027417">
    <property type="entry name" value="P-loop_NTPase"/>
</dbReference>
<dbReference type="AlphaFoldDB" id="A0A3B0V3B4"/>